<proteinExistence type="predicted"/>
<dbReference type="AlphaFoldDB" id="A0A428QFM9"/>
<name>A0A428QFM9_9HYPO</name>
<keyword evidence="2" id="KW-1185">Reference proteome</keyword>
<organism evidence="1 2">
    <name type="scientific">Fusarium duplospermum</name>
    <dbReference type="NCBI Taxonomy" id="1325734"/>
    <lineage>
        <taxon>Eukaryota</taxon>
        <taxon>Fungi</taxon>
        <taxon>Dikarya</taxon>
        <taxon>Ascomycota</taxon>
        <taxon>Pezizomycotina</taxon>
        <taxon>Sordariomycetes</taxon>
        <taxon>Hypocreomycetidae</taxon>
        <taxon>Hypocreales</taxon>
        <taxon>Nectriaceae</taxon>
        <taxon>Fusarium</taxon>
        <taxon>Fusarium solani species complex</taxon>
    </lineage>
</organism>
<evidence type="ECO:0000313" key="2">
    <source>
        <dbReference type="Proteomes" id="UP000288168"/>
    </source>
</evidence>
<protein>
    <submittedName>
        <fullName evidence="1">Uncharacterized protein</fullName>
    </submittedName>
</protein>
<sequence length="70" mass="7916">MSTSKSMGTITHRMICTKRNQQHHHVSKGEKQKECVIWELIWESNPGLPDAARMATENFTTKPITPCCGC</sequence>
<evidence type="ECO:0000313" key="1">
    <source>
        <dbReference type="EMBL" id="RSL64038.1"/>
    </source>
</evidence>
<dbReference type="Proteomes" id="UP000288168">
    <property type="component" value="Unassembled WGS sequence"/>
</dbReference>
<gene>
    <name evidence="1" type="ORF">CEP54_004848</name>
</gene>
<reference evidence="1 2" key="1">
    <citation type="submission" date="2017-06" db="EMBL/GenBank/DDBJ databases">
        <title>Comparative genomic analysis of Ambrosia Fusariam Clade fungi.</title>
        <authorList>
            <person name="Stajich J.E."/>
            <person name="Carrillo J."/>
            <person name="Kijimoto T."/>
            <person name="Eskalen A."/>
            <person name="O'Donnell K."/>
            <person name="Kasson M."/>
        </authorList>
    </citation>
    <scope>NUCLEOTIDE SEQUENCE [LARGE SCALE GENOMIC DNA]</scope>
    <source>
        <strain evidence="1 2">NRRL62584</strain>
    </source>
</reference>
<comment type="caution">
    <text evidence="1">The sequence shown here is derived from an EMBL/GenBank/DDBJ whole genome shotgun (WGS) entry which is preliminary data.</text>
</comment>
<dbReference type="EMBL" id="NKCI01000035">
    <property type="protein sequence ID" value="RSL64038.1"/>
    <property type="molecule type" value="Genomic_DNA"/>
</dbReference>
<accession>A0A428QFM9</accession>